<evidence type="ECO:0000256" key="4">
    <source>
        <dbReference type="PROSITE-ProRule" id="PRU00146"/>
    </source>
</evidence>
<evidence type="ECO:0000259" key="6">
    <source>
        <dbReference type="PROSITE" id="PS50016"/>
    </source>
</evidence>
<evidence type="ECO:0000256" key="1">
    <source>
        <dbReference type="ARBA" id="ARBA00022723"/>
    </source>
</evidence>
<feature type="compositionally biased region" description="Basic and acidic residues" evidence="5">
    <location>
        <begin position="218"/>
        <end position="229"/>
    </location>
</feature>
<evidence type="ECO:0000256" key="5">
    <source>
        <dbReference type="SAM" id="MobiDB-lite"/>
    </source>
</evidence>
<dbReference type="PROSITE" id="PS50016">
    <property type="entry name" value="ZF_PHD_2"/>
    <property type="match status" value="1"/>
</dbReference>
<dbReference type="InterPro" id="IPR013083">
    <property type="entry name" value="Znf_RING/FYVE/PHD"/>
</dbReference>
<keyword evidence="1" id="KW-0479">Metal-binding</keyword>
<keyword evidence="2 4" id="KW-0863">Zinc-finger</keyword>
<organism evidence="7 8">
    <name type="scientific">Mytilus edulis</name>
    <name type="common">Blue mussel</name>
    <dbReference type="NCBI Taxonomy" id="6550"/>
    <lineage>
        <taxon>Eukaryota</taxon>
        <taxon>Metazoa</taxon>
        <taxon>Spiralia</taxon>
        <taxon>Lophotrochozoa</taxon>
        <taxon>Mollusca</taxon>
        <taxon>Bivalvia</taxon>
        <taxon>Autobranchia</taxon>
        <taxon>Pteriomorphia</taxon>
        <taxon>Mytilida</taxon>
        <taxon>Mytiloidea</taxon>
        <taxon>Mytilidae</taxon>
        <taxon>Mytilinae</taxon>
        <taxon>Mytilus</taxon>
    </lineage>
</organism>
<protein>
    <recommendedName>
        <fullName evidence="6">PHD-type domain-containing protein</fullName>
    </recommendedName>
</protein>
<dbReference type="InterPro" id="IPR019786">
    <property type="entry name" value="Zinc_finger_PHD-type_CS"/>
</dbReference>
<feature type="region of interest" description="Disordered" evidence="5">
    <location>
        <begin position="190"/>
        <end position="242"/>
    </location>
</feature>
<keyword evidence="8" id="KW-1185">Reference proteome</keyword>
<reference evidence="7" key="1">
    <citation type="submission" date="2021-03" db="EMBL/GenBank/DDBJ databases">
        <authorList>
            <person name="Bekaert M."/>
        </authorList>
    </citation>
    <scope>NUCLEOTIDE SEQUENCE</scope>
</reference>
<dbReference type="EMBL" id="CAJPWZ010002891">
    <property type="protein sequence ID" value="CAG2247156.1"/>
    <property type="molecule type" value="Genomic_DNA"/>
</dbReference>
<proteinExistence type="predicted"/>
<dbReference type="Proteomes" id="UP000683360">
    <property type="component" value="Unassembled WGS sequence"/>
</dbReference>
<evidence type="ECO:0000256" key="3">
    <source>
        <dbReference type="ARBA" id="ARBA00022833"/>
    </source>
</evidence>
<dbReference type="PROSITE" id="PS01359">
    <property type="entry name" value="ZF_PHD_1"/>
    <property type="match status" value="1"/>
</dbReference>
<gene>
    <name evidence="7" type="ORF">MEDL_59067</name>
</gene>
<dbReference type="SUPFAM" id="SSF57903">
    <property type="entry name" value="FYVE/PHD zinc finger"/>
    <property type="match status" value="1"/>
</dbReference>
<feature type="region of interest" description="Disordered" evidence="5">
    <location>
        <begin position="277"/>
        <end position="296"/>
    </location>
</feature>
<accession>A0A8S3UNY7</accession>
<feature type="compositionally biased region" description="Low complexity" evidence="5">
    <location>
        <begin position="277"/>
        <end position="289"/>
    </location>
</feature>
<evidence type="ECO:0000313" key="7">
    <source>
        <dbReference type="EMBL" id="CAG2247156.1"/>
    </source>
</evidence>
<dbReference type="Gene3D" id="3.30.40.10">
    <property type="entry name" value="Zinc/RING finger domain, C3HC4 (zinc finger)"/>
    <property type="match status" value="1"/>
</dbReference>
<feature type="domain" description="PHD-type" evidence="6">
    <location>
        <begin position="48"/>
        <end position="100"/>
    </location>
</feature>
<feature type="compositionally biased region" description="Polar residues" evidence="5">
    <location>
        <begin position="198"/>
        <end position="217"/>
    </location>
</feature>
<dbReference type="AlphaFoldDB" id="A0A8S3UNY7"/>
<sequence>MRSCYVLNKPPIQRKISSLETCMRGKKEQSQDEQTNTDGNTNTASPDNCICPYCNKYVEEGIGCDRCDYWYHYQCENLSNKVGENELKQLDYICTLCNDDIMYERRNITECDPSSEDNNINININTGSTQDEQDETGHNDQIRTRIEPDPITISIDKDLPSRSNNIQNQMREKTDMEETDLKLIFTPNINERSEGTAKSKQRPVSGNETGPTITITENVKEKRTNESLVKKNQKGTKNKNDKEETIIAKKTRILNLENEIKHMKSVLDTVTRREETQQNAQAQQCTTNNIHGGPNSDTHNTYMYQQLQNQMKEMHLENRLKIMENQMIQNMCIQTALTTQMAIQNKHSIPHHYGLYQGLPGNGHYIQPNVMQTYMHAPPYAFHNTHIPTQPVLNPMGMPPIPMHMPPIPMHMPPNLMQMTPNPMHIPPNPMHILYANTHESNALLQPGTTKLNMHNIQMPQNSIHSFRQRPRPLNYNSGTEYGATRQNVQVNQHIIELNFNKICLHIILRTEQHHSS</sequence>
<dbReference type="InterPro" id="IPR011011">
    <property type="entry name" value="Znf_FYVE_PHD"/>
</dbReference>
<evidence type="ECO:0000256" key="2">
    <source>
        <dbReference type="ARBA" id="ARBA00022771"/>
    </source>
</evidence>
<comment type="caution">
    <text evidence="7">The sequence shown here is derived from an EMBL/GenBank/DDBJ whole genome shotgun (WGS) entry which is preliminary data.</text>
</comment>
<dbReference type="OrthoDB" id="6195162at2759"/>
<dbReference type="SMART" id="SM00249">
    <property type="entry name" value="PHD"/>
    <property type="match status" value="1"/>
</dbReference>
<evidence type="ECO:0000313" key="8">
    <source>
        <dbReference type="Proteomes" id="UP000683360"/>
    </source>
</evidence>
<dbReference type="InterPro" id="IPR001965">
    <property type="entry name" value="Znf_PHD"/>
</dbReference>
<dbReference type="InterPro" id="IPR019787">
    <property type="entry name" value="Znf_PHD-finger"/>
</dbReference>
<name>A0A8S3UNY7_MYTED</name>
<dbReference type="GO" id="GO:0008270">
    <property type="term" value="F:zinc ion binding"/>
    <property type="evidence" value="ECO:0007669"/>
    <property type="project" value="UniProtKB-KW"/>
</dbReference>
<keyword evidence="3" id="KW-0862">Zinc</keyword>